<protein>
    <recommendedName>
        <fullName evidence="7">BHLH domain-containing protein</fullName>
    </recommendedName>
</protein>
<evidence type="ECO:0000256" key="3">
    <source>
        <dbReference type="ARBA" id="ARBA00023125"/>
    </source>
</evidence>
<comment type="subcellular location">
    <subcellularLocation>
        <location evidence="1">Nucleus</location>
    </subcellularLocation>
</comment>
<feature type="region of interest" description="Disordered" evidence="6">
    <location>
        <begin position="185"/>
        <end position="206"/>
    </location>
</feature>
<keyword evidence="4" id="KW-0804">Transcription</keyword>
<keyword evidence="2" id="KW-0805">Transcription regulation</keyword>
<evidence type="ECO:0000256" key="6">
    <source>
        <dbReference type="SAM" id="MobiDB-lite"/>
    </source>
</evidence>
<evidence type="ECO:0000313" key="8">
    <source>
        <dbReference type="EMBL" id="KAH0848149.1"/>
    </source>
</evidence>
<gene>
    <name evidence="8" type="ORF">HID58_091638</name>
    <name evidence="9" type="ORF">HID58_092719</name>
</gene>
<evidence type="ECO:0000313" key="10">
    <source>
        <dbReference type="Proteomes" id="UP000824890"/>
    </source>
</evidence>
<evidence type="ECO:0000256" key="4">
    <source>
        <dbReference type="ARBA" id="ARBA00023163"/>
    </source>
</evidence>
<keyword evidence="10" id="KW-1185">Reference proteome</keyword>
<dbReference type="Pfam" id="PF00010">
    <property type="entry name" value="HLH"/>
    <property type="match status" value="1"/>
</dbReference>
<dbReference type="EMBL" id="JAGKQM010000618">
    <property type="protein sequence ID" value="KAH0853981.1"/>
    <property type="molecule type" value="Genomic_DNA"/>
</dbReference>
<evidence type="ECO:0000256" key="5">
    <source>
        <dbReference type="ARBA" id="ARBA00023242"/>
    </source>
</evidence>
<keyword evidence="3" id="KW-0238">DNA-binding</keyword>
<dbReference type="SUPFAM" id="SSF47459">
    <property type="entry name" value="HLH, helix-loop-helix DNA-binding domain"/>
    <property type="match status" value="1"/>
</dbReference>
<dbReference type="InterPro" id="IPR045843">
    <property type="entry name" value="IND-like"/>
</dbReference>
<name>A0ABQ7WZ45_BRANA</name>
<evidence type="ECO:0000313" key="9">
    <source>
        <dbReference type="EMBL" id="KAH0853981.1"/>
    </source>
</evidence>
<feature type="domain" description="BHLH" evidence="7">
    <location>
        <begin position="85"/>
        <end position="134"/>
    </location>
</feature>
<dbReference type="InterPro" id="IPR011598">
    <property type="entry name" value="bHLH_dom"/>
</dbReference>
<evidence type="ECO:0000259" key="7">
    <source>
        <dbReference type="PROSITE" id="PS50888"/>
    </source>
</evidence>
<comment type="caution">
    <text evidence="8">The sequence shown here is derived from an EMBL/GenBank/DDBJ whole genome shotgun (WGS) entry which is preliminary data.</text>
</comment>
<evidence type="ECO:0000256" key="2">
    <source>
        <dbReference type="ARBA" id="ARBA00023015"/>
    </source>
</evidence>
<dbReference type="InterPro" id="IPR036638">
    <property type="entry name" value="HLH_DNA-bd_sf"/>
</dbReference>
<proteinExistence type="predicted"/>
<dbReference type="PANTHER" id="PTHR45914:SF60">
    <property type="entry name" value="TRANSCRIPTION FACTOR RSL2-LIKE"/>
    <property type="match status" value="1"/>
</dbReference>
<dbReference type="Proteomes" id="UP000824890">
    <property type="component" value="Unassembled WGS sequence"/>
</dbReference>
<sequence>MDVFVDGELESLLGMFNFDQCSSSKEEKPQDEMLSLSSLYNGHLRNLPTMLDFWDQNHFQETATLKRKQLHVENPHNSNSNCDVTRQVSRGGPTCEGVGSLDERLKTLQNLVPNGTKVDISTMLEEAVHYVKFLQLQIKTELRKLWTKMHGYEMGPGSEWSAEYWPRSPGELTRVAAELAGESTGNTAVLPGRAGSCRGRARRRVDRQHGRARRASWLVLRPSLPAS</sequence>
<dbReference type="PROSITE" id="PS50888">
    <property type="entry name" value="BHLH"/>
    <property type="match status" value="1"/>
</dbReference>
<accession>A0ABQ7WZ45</accession>
<organism evidence="8 10">
    <name type="scientific">Brassica napus</name>
    <name type="common">Rape</name>
    <dbReference type="NCBI Taxonomy" id="3708"/>
    <lineage>
        <taxon>Eukaryota</taxon>
        <taxon>Viridiplantae</taxon>
        <taxon>Streptophyta</taxon>
        <taxon>Embryophyta</taxon>
        <taxon>Tracheophyta</taxon>
        <taxon>Spermatophyta</taxon>
        <taxon>Magnoliopsida</taxon>
        <taxon>eudicotyledons</taxon>
        <taxon>Gunneridae</taxon>
        <taxon>Pentapetalae</taxon>
        <taxon>rosids</taxon>
        <taxon>malvids</taxon>
        <taxon>Brassicales</taxon>
        <taxon>Brassicaceae</taxon>
        <taxon>Brassiceae</taxon>
        <taxon>Brassica</taxon>
    </lineage>
</organism>
<dbReference type="Gene3D" id="4.10.280.10">
    <property type="entry name" value="Helix-loop-helix DNA-binding domain"/>
    <property type="match status" value="1"/>
</dbReference>
<dbReference type="EMBL" id="JAGKQM010002722">
    <property type="protein sequence ID" value="KAH0848149.1"/>
    <property type="molecule type" value="Genomic_DNA"/>
</dbReference>
<keyword evidence="5" id="KW-0539">Nucleus</keyword>
<evidence type="ECO:0000256" key="1">
    <source>
        <dbReference type="ARBA" id="ARBA00004123"/>
    </source>
</evidence>
<dbReference type="PANTHER" id="PTHR45914">
    <property type="entry name" value="TRANSCRIPTION FACTOR HEC3-RELATED"/>
    <property type="match status" value="1"/>
</dbReference>
<reference evidence="8 10" key="1">
    <citation type="submission" date="2021-05" db="EMBL/GenBank/DDBJ databases">
        <title>Genome Assembly of Synthetic Allotetraploid Brassica napus Reveals Homoeologous Exchanges between Subgenomes.</title>
        <authorList>
            <person name="Davis J.T."/>
        </authorList>
    </citation>
    <scope>NUCLEOTIDE SEQUENCE [LARGE SCALE GENOMIC DNA]</scope>
    <source>
        <strain evidence="10">cv. Da-Ae</strain>
        <tissue evidence="8">Seedling</tissue>
    </source>
</reference>